<proteinExistence type="predicted"/>
<dbReference type="PANTHER" id="PTHR36933:SF1">
    <property type="entry name" value="SLL0788 PROTEIN"/>
    <property type="match status" value="1"/>
</dbReference>
<gene>
    <name evidence="2" type="ORF">E8P82_01745</name>
</gene>
<organism evidence="2 3">
    <name type="scientific">Arthrobacter echini</name>
    <dbReference type="NCBI Taxonomy" id="1529066"/>
    <lineage>
        <taxon>Bacteria</taxon>
        <taxon>Bacillati</taxon>
        <taxon>Actinomycetota</taxon>
        <taxon>Actinomycetes</taxon>
        <taxon>Micrococcales</taxon>
        <taxon>Micrococcaceae</taxon>
        <taxon>Arthrobacter</taxon>
    </lineage>
</organism>
<dbReference type="InterPro" id="IPR012347">
    <property type="entry name" value="Ferritin-like"/>
</dbReference>
<reference evidence="2 3" key="1">
    <citation type="submission" date="2019-04" db="EMBL/GenBank/DDBJ databases">
        <authorList>
            <person name="Liu Q."/>
            <person name="Xin Y.-H."/>
        </authorList>
    </citation>
    <scope>NUCLEOTIDE SEQUENCE [LARGE SCALE GENOMIC DNA]</scope>
    <source>
        <strain evidence="2 3">AM23</strain>
    </source>
</reference>
<dbReference type="AlphaFoldDB" id="A0A4S5EAC3"/>
<dbReference type="Pfam" id="PF03713">
    <property type="entry name" value="DUF305"/>
    <property type="match status" value="1"/>
</dbReference>
<dbReference type="OrthoDB" id="26872at2"/>
<dbReference type="RefSeq" id="WP_136452749.1">
    <property type="nucleotide sequence ID" value="NZ_SSWH01000001.1"/>
</dbReference>
<evidence type="ECO:0000259" key="1">
    <source>
        <dbReference type="Pfam" id="PF03713"/>
    </source>
</evidence>
<evidence type="ECO:0000313" key="2">
    <source>
        <dbReference type="EMBL" id="THJ68648.1"/>
    </source>
</evidence>
<dbReference type="Gene3D" id="1.20.1260.10">
    <property type="match status" value="1"/>
</dbReference>
<comment type="caution">
    <text evidence="2">The sequence shown here is derived from an EMBL/GenBank/DDBJ whole genome shotgun (WGS) entry which is preliminary data.</text>
</comment>
<protein>
    <submittedName>
        <fullName evidence="2">DUF305 domain-containing protein</fullName>
    </submittedName>
</protein>
<dbReference type="PANTHER" id="PTHR36933">
    <property type="entry name" value="SLL0788 PROTEIN"/>
    <property type="match status" value="1"/>
</dbReference>
<dbReference type="InterPro" id="IPR005183">
    <property type="entry name" value="DUF305_CopM-like"/>
</dbReference>
<name>A0A4S5EAC3_9MICC</name>
<dbReference type="EMBL" id="SSWH01000001">
    <property type="protein sequence ID" value="THJ68648.1"/>
    <property type="molecule type" value="Genomic_DNA"/>
</dbReference>
<feature type="domain" description="DUF305" evidence="1">
    <location>
        <begin position="47"/>
        <end position="219"/>
    </location>
</feature>
<keyword evidence="3" id="KW-1185">Reference proteome</keyword>
<dbReference type="Proteomes" id="UP000305233">
    <property type="component" value="Unassembled WGS sequence"/>
</dbReference>
<evidence type="ECO:0000313" key="3">
    <source>
        <dbReference type="Proteomes" id="UP000305233"/>
    </source>
</evidence>
<accession>A0A4S5EAC3</accession>
<sequence length="222" mass="23917">MTLSLTGWQKRTLLVLAGLAVVALFALAFSAGRVTAAPSYPDGTSADAGFARDMQAHHNQAVEMSMIVRDEVDDEMLRTVAYDIVTTQQQQAGQMYAWLEEWGLSQSSSQPRMDWMTDASGDHAGMSMDTGTGSGSGSMLLPDGRMPGMASEAQLEELRNATGDDAARLFLDLMIVHHMAGVDMAEAGAELAETDQVRDLALKIQTGQRAEITLMQGMLDDL</sequence>